<gene>
    <name evidence="5" type="ORF">LOC68_26230</name>
</gene>
<dbReference type="PROSITE" id="PS50005">
    <property type="entry name" value="TPR"/>
    <property type="match status" value="2"/>
</dbReference>
<protein>
    <submittedName>
        <fullName evidence="5">Tetratricopeptide repeat protein</fullName>
    </submittedName>
</protein>
<name>A0A9X1MQZ5_9BACT</name>
<reference evidence="5" key="1">
    <citation type="submission" date="2021-11" db="EMBL/GenBank/DDBJ databases">
        <title>Genome sequence.</title>
        <authorList>
            <person name="Sun Q."/>
        </authorList>
    </citation>
    <scope>NUCLEOTIDE SEQUENCE</scope>
    <source>
        <strain evidence="5">JC732</strain>
    </source>
</reference>
<feature type="signal peptide" evidence="4">
    <location>
        <begin position="1"/>
        <end position="20"/>
    </location>
</feature>
<evidence type="ECO:0000256" key="3">
    <source>
        <dbReference type="PROSITE-ProRule" id="PRU00339"/>
    </source>
</evidence>
<dbReference type="GO" id="GO:0046813">
    <property type="term" value="P:receptor-mediated virion attachment to host cell"/>
    <property type="evidence" value="ECO:0007669"/>
    <property type="project" value="TreeGrafter"/>
</dbReference>
<dbReference type="RefSeq" id="WP_230224703.1">
    <property type="nucleotide sequence ID" value="NZ_JAJKFT010000010.1"/>
</dbReference>
<dbReference type="GO" id="GO:0009279">
    <property type="term" value="C:cell outer membrane"/>
    <property type="evidence" value="ECO:0007669"/>
    <property type="project" value="TreeGrafter"/>
</dbReference>
<feature type="repeat" description="TPR" evidence="3">
    <location>
        <begin position="168"/>
        <end position="201"/>
    </location>
</feature>
<accession>A0A9X1MQZ5</accession>
<dbReference type="Proteomes" id="UP001139103">
    <property type="component" value="Unassembled WGS sequence"/>
</dbReference>
<sequence>MRLSSVSLLLAVLFSSLAIAHEYKVGDRVMVIASAKLKAAGRGETDEVFLGLFLDVQAVNDKWLWVSNGNPGWLDKKYVIPDDDAFDYLTTRYSQEKSNEKVMQALAFLWEERQEYDIAISLCNDLIKLNPREDAYFNTRGNCWQGKKEYDKAIADFDQAIRIAPESAIYFYNRGNAWRLKRNYDKAITDYNQALKLDPKNAGPYNALAWLQATCPNPICRDGQQAMINAKKVVELTAEKDANSIDTLAAAYAEADDFPSAIKWQTKACDLAPAAEKAGYQSRLDLYKSGKPYRETVD</sequence>
<feature type="chain" id="PRO_5040825683" evidence="4">
    <location>
        <begin position="21"/>
        <end position="298"/>
    </location>
</feature>
<keyword evidence="6" id="KW-1185">Reference proteome</keyword>
<dbReference type="EMBL" id="JAJKFT010000010">
    <property type="protein sequence ID" value="MCC9631908.1"/>
    <property type="molecule type" value="Genomic_DNA"/>
</dbReference>
<dbReference type="InterPro" id="IPR011990">
    <property type="entry name" value="TPR-like_helical_dom_sf"/>
</dbReference>
<dbReference type="PROSITE" id="PS50293">
    <property type="entry name" value="TPR_REGION"/>
    <property type="match status" value="1"/>
</dbReference>
<comment type="caution">
    <text evidence="5">The sequence shown here is derived from an EMBL/GenBank/DDBJ whole genome shotgun (WGS) entry which is preliminary data.</text>
</comment>
<dbReference type="PANTHER" id="PTHR44858:SF1">
    <property type="entry name" value="UDP-N-ACETYLGLUCOSAMINE--PEPTIDE N-ACETYLGLUCOSAMINYLTRANSFERASE SPINDLY-RELATED"/>
    <property type="match status" value="1"/>
</dbReference>
<feature type="repeat" description="TPR" evidence="3">
    <location>
        <begin position="134"/>
        <end position="167"/>
    </location>
</feature>
<keyword evidence="4" id="KW-0732">Signal</keyword>
<proteinExistence type="predicted"/>
<evidence type="ECO:0000256" key="4">
    <source>
        <dbReference type="SAM" id="SignalP"/>
    </source>
</evidence>
<dbReference type="SMART" id="SM00028">
    <property type="entry name" value="TPR"/>
    <property type="match status" value="4"/>
</dbReference>
<evidence type="ECO:0000313" key="6">
    <source>
        <dbReference type="Proteomes" id="UP001139103"/>
    </source>
</evidence>
<evidence type="ECO:0000313" key="5">
    <source>
        <dbReference type="EMBL" id="MCC9631908.1"/>
    </source>
</evidence>
<dbReference type="InterPro" id="IPR019734">
    <property type="entry name" value="TPR_rpt"/>
</dbReference>
<keyword evidence="1" id="KW-0677">Repeat</keyword>
<dbReference type="AlphaFoldDB" id="A0A9X1MQZ5"/>
<dbReference type="SUPFAM" id="SSF48452">
    <property type="entry name" value="TPR-like"/>
    <property type="match status" value="1"/>
</dbReference>
<evidence type="ECO:0000256" key="1">
    <source>
        <dbReference type="ARBA" id="ARBA00022737"/>
    </source>
</evidence>
<organism evidence="5 6">
    <name type="scientific">Blastopirellula sediminis</name>
    <dbReference type="NCBI Taxonomy" id="2894196"/>
    <lineage>
        <taxon>Bacteria</taxon>
        <taxon>Pseudomonadati</taxon>
        <taxon>Planctomycetota</taxon>
        <taxon>Planctomycetia</taxon>
        <taxon>Pirellulales</taxon>
        <taxon>Pirellulaceae</taxon>
        <taxon>Blastopirellula</taxon>
    </lineage>
</organism>
<dbReference type="PANTHER" id="PTHR44858">
    <property type="entry name" value="TETRATRICOPEPTIDE REPEAT PROTEIN 6"/>
    <property type="match status" value="1"/>
</dbReference>
<keyword evidence="2 3" id="KW-0802">TPR repeat</keyword>
<dbReference type="Pfam" id="PF00515">
    <property type="entry name" value="TPR_1"/>
    <property type="match status" value="2"/>
</dbReference>
<dbReference type="Gene3D" id="1.25.40.10">
    <property type="entry name" value="Tetratricopeptide repeat domain"/>
    <property type="match status" value="1"/>
</dbReference>
<dbReference type="InterPro" id="IPR050498">
    <property type="entry name" value="Ycf3"/>
</dbReference>
<evidence type="ECO:0000256" key="2">
    <source>
        <dbReference type="ARBA" id="ARBA00022803"/>
    </source>
</evidence>